<dbReference type="Proteomes" id="UP000054422">
    <property type="component" value="Unassembled WGS sequence"/>
</dbReference>
<gene>
    <name evidence="3" type="ORF">EP47_01315</name>
</gene>
<evidence type="ECO:0008006" key="5">
    <source>
        <dbReference type="Google" id="ProtNLM"/>
    </source>
</evidence>
<dbReference type="Pfam" id="PF20245">
    <property type="entry name" value="DUF6600"/>
    <property type="match status" value="1"/>
</dbReference>
<accession>A0A0A2T561</accession>
<dbReference type="EMBL" id="JNCF01000055">
    <property type="protein sequence ID" value="KGP62573.1"/>
    <property type="molecule type" value="Genomic_DNA"/>
</dbReference>
<dbReference type="RefSeq" id="WP_052117669.1">
    <property type="nucleotide sequence ID" value="NZ_JNCF01000055.1"/>
</dbReference>
<feature type="region of interest" description="Disordered" evidence="1">
    <location>
        <begin position="420"/>
        <end position="719"/>
    </location>
</feature>
<evidence type="ECO:0000313" key="4">
    <source>
        <dbReference type="Proteomes" id="UP000054422"/>
    </source>
</evidence>
<evidence type="ECO:0000256" key="2">
    <source>
        <dbReference type="SAM" id="SignalP"/>
    </source>
</evidence>
<evidence type="ECO:0000256" key="1">
    <source>
        <dbReference type="SAM" id="MobiDB-lite"/>
    </source>
</evidence>
<keyword evidence="2" id="KW-0732">Signal</keyword>
<feature type="compositionally biased region" description="Polar residues" evidence="1">
    <location>
        <begin position="461"/>
        <end position="471"/>
    </location>
</feature>
<dbReference type="AlphaFoldDB" id="A0A0A2T561"/>
<dbReference type="PANTHER" id="PTHR36489:SF1">
    <property type="entry name" value="G-PROTEIN COUPLED RECEPTORS FAMILY 1 PROFILE DOMAIN-CONTAINING PROTEIN"/>
    <property type="match status" value="1"/>
</dbReference>
<feature type="signal peptide" evidence="2">
    <location>
        <begin position="1"/>
        <end position="29"/>
    </location>
</feature>
<evidence type="ECO:0000313" key="3">
    <source>
        <dbReference type="EMBL" id="KGP62573.1"/>
    </source>
</evidence>
<feature type="compositionally biased region" description="Low complexity" evidence="1">
    <location>
        <begin position="420"/>
        <end position="429"/>
    </location>
</feature>
<feature type="compositionally biased region" description="Low complexity" evidence="1">
    <location>
        <begin position="523"/>
        <end position="710"/>
    </location>
</feature>
<name>A0A0A2T561_9GAMM</name>
<proteinExistence type="predicted"/>
<feature type="compositionally biased region" description="Basic and acidic residues" evidence="1">
    <location>
        <begin position="472"/>
        <end position="500"/>
    </location>
</feature>
<dbReference type="PANTHER" id="PTHR36489">
    <property type="entry name" value="PROTEIN-COUPLED RECEPTOR GPR1, PUTATIVE-RELATED"/>
    <property type="match status" value="1"/>
</dbReference>
<dbReference type="STRING" id="1498499.EP47_01315"/>
<feature type="compositionally biased region" description="Basic and acidic residues" evidence="1">
    <location>
        <begin position="439"/>
        <end position="450"/>
    </location>
</feature>
<keyword evidence="4" id="KW-1185">Reference proteome</keyword>
<protein>
    <recommendedName>
        <fullName evidence="5">FecR protein domain-containing protein</fullName>
    </recommendedName>
</protein>
<comment type="caution">
    <text evidence="3">The sequence shown here is derived from an EMBL/GenBank/DDBJ whole genome shotgun (WGS) entry which is preliminary data.</text>
</comment>
<feature type="chain" id="PRO_5002004617" description="FecR protein domain-containing protein" evidence="2">
    <location>
        <begin position="30"/>
        <end position="719"/>
    </location>
</feature>
<reference evidence="3 4" key="1">
    <citation type="submission" date="2014-05" db="EMBL/GenBank/DDBJ databases">
        <authorList>
            <person name="Rizzardi K."/>
            <person name="Winiecka-Krusnell J."/>
            <person name="Ramliden M."/>
            <person name="Alm E."/>
            <person name="Andersson S."/>
            <person name="Byfors S."/>
        </authorList>
    </citation>
    <scope>NUCLEOTIDE SEQUENCE [LARGE SCALE GENOMIC DNA]</scope>
    <source>
        <strain evidence="3 4">LEGN</strain>
    </source>
</reference>
<organism evidence="3 4">
    <name type="scientific">Legionella norrlandica</name>
    <dbReference type="NCBI Taxonomy" id="1498499"/>
    <lineage>
        <taxon>Bacteria</taxon>
        <taxon>Pseudomonadati</taxon>
        <taxon>Pseudomonadota</taxon>
        <taxon>Gammaproteobacteria</taxon>
        <taxon>Legionellales</taxon>
        <taxon>Legionellaceae</taxon>
        <taxon>Legionella</taxon>
    </lineage>
</organism>
<dbReference type="OrthoDB" id="5485224at2"/>
<sequence>MKMLTGKIRRLLYVAFSLALLLTSNFTNADPSTRVARISFINGVVSFLPAAETKWVKAKLNRPLILGDSLWSDTDSRVELQLGLATARLGSKTSLQILNLNNQIAQFKLTEGILILNVINLKSQQVYEIDTPNLAMIIKKSGYYRIEVDSTSTTVTVRKGQANVYGEKSAYKITAGQSCRFTGTNLQGYRCSVVGPIDAFDRWSMERDKIKKTTKIRYVNTEVIGYEDLETHGTWKKVKKYGYVWIPDNVSNNWAPYRTGQWVWVRYWGWTWVDEQPWGFAPFHYGRWIFIEERWAWIPGPVEAEPIYAPALVAFVGGRNFQLDIANTPSIAWFPLGPGDVYIPPYEVSSNYFQEININNTIISKTYVTNIYNNQNVTINYQNANVQQAVTAVPINTFVQSQPVSNAQVPISDEIIAKAPKTPTATVTPDETSLLGGEKTAESKPSEEVTTKSAIVKTEPPASQVSFTQEQKLLDKNPGKPLTVEEIKEIQPVKPEEKGQLKLVDPQTTPEPIKTTTDDKASTEQTQEQKPTDQQQQIQEQQPTDQQQQIQEQQPTDQQQQIQEQQPTDQQQQIQEQQPTDQQQQIQEQQPTDQQQQIQEQQPTDQQQQIQEQQPTDQQQQIQEQQPTDQQQQIQEQQPTDQQQQIQEQQPTDQQQQIQEQQPTDQQQQIQEQQPTDQQQQIQEQQPTDQQQQIQEQQPTDQQQQIQEQQPTNHQQQIH</sequence>
<dbReference type="InterPro" id="IPR046535">
    <property type="entry name" value="DUF6600"/>
</dbReference>